<evidence type="ECO:0000313" key="3">
    <source>
        <dbReference type="EMBL" id="RMI01331.1"/>
    </source>
</evidence>
<proteinExistence type="predicted"/>
<dbReference type="EMBL" id="RFFI01000242">
    <property type="protein sequence ID" value="RMI01331.1"/>
    <property type="molecule type" value="Genomic_DNA"/>
</dbReference>
<dbReference type="NCBIfam" id="NF041681">
    <property type="entry name" value="HGxxPAAW"/>
    <property type="match status" value="1"/>
</dbReference>
<keyword evidence="4" id="KW-1185">Reference proteome</keyword>
<keyword evidence="2" id="KW-0472">Membrane</keyword>
<feature type="transmembrane region" description="Helical" evidence="2">
    <location>
        <begin position="65"/>
        <end position="84"/>
    </location>
</feature>
<feature type="region of interest" description="Disordered" evidence="1">
    <location>
        <begin position="1"/>
        <end position="38"/>
    </location>
</feature>
<dbReference type="RefSeq" id="WP_122151401.1">
    <property type="nucleotide sequence ID" value="NZ_RFFI01000242.1"/>
</dbReference>
<keyword evidence="2" id="KW-1133">Transmembrane helix</keyword>
<protein>
    <recommendedName>
        <fullName evidence="5">DUF3040 domain-containing protein</fullName>
    </recommendedName>
</protein>
<reference evidence="3 4" key="1">
    <citation type="submission" date="2018-10" db="EMBL/GenBank/DDBJ databases">
        <title>Isolation, diversity and antifungal activity of actinobacteria from wheat.</title>
        <authorList>
            <person name="Han C."/>
        </authorList>
    </citation>
    <scope>NUCLEOTIDE SEQUENCE [LARGE SCALE GENOMIC DNA]</scope>
    <source>
        <strain evidence="3 4">NEAU-YY56</strain>
    </source>
</reference>
<evidence type="ECO:0000256" key="1">
    <source>
        <dbReference type="SAM" id="MobiDB-lite"/>
    </source>
</evidence>
<evidence type="ECO:0008006" key="5">
    <source>
        <dbReference type="Google" id="ProtNLM"/>
    </source>
</evidence>
<dbReference type="Proteomes" id="UP000269289">
    <property type="component" value="Unassembled WGS sequence"/>
</dbReference>
<feature type="transmembrane region" description="Helical" evidence="2">
    <location>
        <begin position="40"/>
        <end position="59"/>
    </location>
</feature>
<keyword evidence="2" id="KW-0812">Transmembrane</keyword>
<gene>
    <name evidence="3" type="ORF">EBM89_20540</name>
</gene>
<accession>A0A3M2IN11</accession>
<organism evidence="3 4">
    <name type="scientific">Cellulomonas triticagri</name>
    <dbReference type="NCBI Taxonomy" id="2483352"/>
    <lineage>
        <taxon>Bacteria</taxon>
        <taxon>Bacillati</taxon>
        <taxon>Actinomycetota</taxon>
        <taxon>Actinomycetes</taxon>
        <taxon>Micrococcales</taxon>
        <taxon>Cellulomonadaceae</taxon>
        <taxon>Cellulomonas</taxon>
    </lineage>
</organism>
<dbReference type="Pfam" id="PF20447">
    <property type="entry name" value="DUF6704"/>
    <property type="match status" value="1"/>
</dbReference>
<comment type="caution">
    <text evidence="3">The sequence shown here is derived from an EMBL/GenBank/DDBJ whole genome shotgun (WGS) entry which is preliminary data.</text>
</comment>
<evidence type="ECO:0000313" key="4">
    <source>
        <dbReference type="Proteomes" id="UP000269289"/>
    </source>
</evidence>
<dbReference type="AlphaFoldDB" id="A0A3M2IN11"/>
<dbReference type="OrthoDB" id="5149710at2"/>
<sequence>MVEQSVRPQGAVTAAQQTPRTETLRLPPQAPPTNHGHTSAAWTTTVVVLIGSTAAALGLVFALWWLFWVGMGVALAGVVVGKVMQVLGYGQGGKHTVAKARAHGGH</sequence>
<evidence type="ECO:0000256" key="2">
    <source>
        <dbReference type="SAM" id="Phobius"/>
    </source>
</evidence>
<dbReference type="InterPro" id="IPR046550">
    <property type="entry name" value="DUF6704"/>
</dbReference>
<name>A0A3M2IN11_9CELL</name>